<evidence type="ECO:0000313" key="1">
    <source>
        <dbReference type="EMBL" id="KAI9899901.1"/>
    </source>
</evidence>
<evidence type="ECO:0000313" key="2">
    <source>
        <dbReference type="Proteomes" id="UP001163324"/>
    </source>
</evidence>
<protein>
    <submittedName>
        <fullName evidence="1">Uncharacterized protein</fullName>
    </submittedName>
</protein>
<dbReference type="Proteomes" id="UP001163324">
    <property type="component" value="Chromosome 4"/>
</dbReference>
<gene>
    <name evidence="1" type="ORF">N3K66_004163</name>
</gene>
<dbReference type="EMBL" id="CM047943">
    <property type="protein sequence ID" value="KAI9899901.1"/>
    <property type="molecule type" value="Genomic_DNA"/>
</dbReference>
<organism evidence="1 2">
    <name type="scientific">Trichothecium roseum</name>
    <dbReference type="NCBI Taxonomy" id="47278"/>
    <lineage>
        <taxon>Eukaryota</taxon>
        <taxon>Fungi</taxon>
        <taxon>Dikarya</taxon>
        <taxon>Ascomycota</taxon>
        <taxon>Pezizomycotina</taxon>
        <taxon>Sordariomycetes</taxon>
        <taxon>Hypocreomycetidae</taxon>
        <taxon>Hypocreales</taxon>
        <taxon>Hypocreales incertae sedis</taxon>
        <taxon>Trichothecium</taxon>
    </lineage>
</organism>
<proteinExistence type="predicted"/>
<sequence>MKQPQRKLLTLGQDAIAKFRLLIEEEWFSTGVENGSLPSKHQILVQRDRFVFWTQSVNLMGHGHDSLDYLIRDTPVIKDTVIDLIQGLNKYLDSFSAVILVHTRPSDKQDVKSIQHQAGLKAISGLTCNEPSNCLSGVKDEPTSADDGYNDREEEDDNVSCACSDVQMSCELSSDEQDIEKLRVRIKSVSDRIDSLYELSTKIRSRSLPRRRIEDWYDSIPADRRAHSIKSHRRLEVSLVADMQRTHLLQEASSGAEQGPSGCPFDILIEQYAKSTNWLVRRTGMANAQRRQRLVSWRNEAIRNGDYVSEKAPSWDTEGFVGRSFEKPAGVVSGFTAVNHIPVDNLKGISSPTKRDNLGWPQPPAHLGDEEHFTCRYCYFKCPKIYQCEDLWRTHLIHDLEPYHCTYKECLDPQRLYDSPEEWAAHEDEHRRVWHCELHGLEFATRANYVQHLKRAPRDHTAEEQSEERVTAAIGPTKVNRHCPFCPAQPESIDNMQDHIKLHLEKLALGVFESFEEERTKKETRRPLPTQRRAPKDCKADKNRDLQAVEVIRETMNIPREAPRRASQGSRSRTDGKFLCLLAAYTGCDQTFAHASQAKRHVEQYHILHEYWLCTIGDCKRLAGFQHAFLDPDLEARPFFRPDNYKQHLIKKHEVHDRGEQKRLILSARVCRCPLPSKLACPAGCCSATFRGGKPLTSLFVHIKNQHAGELGTLGHSWENSMYQYLVDYKILVEEGDGRTRPGSFLDIPFEGLFAQESG</sequence>
<name>A0ACC0V352_9HYPO</name>
<comment type="caution">
    <text evidence="1">The sequence shown here is derived from an EMBL/GenBank/DDBJ whole genome shotgun (WGS) entry which is preliminary data.</text>
</comment>
<accession>A0ACC0V352</accession>
<reference evidence="1" key="1">
    <citation type="submission" date="2022-10" db="EMBL/GenBank/DDBJ databases">
        <title>Complete Genome of Trichothecium roseum strain YXFP-22015, a Plant Pathogen Isolated from Citrus.</title>
        <authorList>
            <person name="Wang Y."/>
            <person name="Zhu L."/>
        </authorList>
    </citation>
    <scope>NUCLEOTIDE SEQUENCE</scope>
    <source>
        <strain evidence="1">YXFP-22015</strain>
    </source>
</reference>
<keyword evidence="2" id="KW-1185">Reference proteome</keyword>